<dbReference type="AlphaFoldDB" id="A0A2N9LEH1"/>
<gene>
    <name evidence="2" type="ORF">SBA5_320055</name>
</gene>
<name>A0A2N9LEH1_9BACT</name>
<accession>A0A2N9LEH1</accession>
<keyword evidence="1" id="KW-0472">Membrane</keyword>
<reference evidence="3" key="1">
    <citation type="submission" date="2018-02" db="EMBL/GenBank/DDBJ databases">
        <authorList>
            <person name="Hausmann B."/>
        </authorList>
    </citation>
    <scope>NUCLEOTIDE SEQUENCE [LARGE SCALE GENOMIC DNA]</scope>
    <source>
        <strain evidence="3">Peat soil MAG SbA5</strain>
    </source>
</reference>
<evidence type="ECO:0008006" key="4">
    <source>
        <dbReference type="Google" id="ProtNLM"/>
    </source>
</evidence>
<proteinExistence type="predicted"/>
<keyword evidence="1" id="KW-1133">Transmembrane helix</keyword>
<feature type="transmembrane region" description="Helical" evidence="1">
    <location>
        <begin position="13"/>
        <end position="32"/>
    </location>
</feature>
<evidence type="ECO:0000256" key="1">
    <source>
        <dbReference type="SAM" id="Phobius"/>
    </source>
</evidence>
<protein>
    <recommendedName>
        <fullName evidence="4">Translocated intimin receptor Tir</fullName>
    </recommendedName>
</protein>
<dbReference type="Proteomes" id="UP000239735">
    <property type="component" value="Unassembled WGS sequence"/>
</dbReference>
<sequence length="33" mass="3804">MNRSKWISILTDVHLWVPVVVLVLGITLLMSLR</sequence>
<evidence type="ECO:0000313" key="3">
    <source>
        <dbReference type="Proteomes" id="UP000239735"/>
    </source>
</evidence>
<organism evidence="2 3">
    <name type="scientific">Candidatus Sulfuritelmatomonas gaucii</name>
    <dbReference type="NCBI Taxonomy" id="2043161"/>
    <lineage>
        <taxon>Bacteria</taxon>
        <taxon>Pseudomonadati</taxon>
        <taxon>Acidobacteriota</taxon>
        <taxon>Terriglobia</taxon>
        <taxon>Terriglobales</taxon>
        <taxon>Acidobacteriaceae</taxon>
        <taxon>Candidatus Sulfuritelmatomonas</taxon>
    </lineage>
</organism>
<dbReference type="EMBL" id="OKRB01000089">
    <property type="protein sequence ID" value="SPE21681.1"/>
    <property type="molecule type" value="Genomic_DNA"/>
</dbReference>
<evidence type="ECO:0000313" key="2">
    <source>
        <dbReference type="EMBL" id="SPE21681.1"/>
    </source>
</evidence>
<keyword evidence="1" id="KW-0812">Transmembrane</keyword>